<dbReference type="Proteomes" id="UP000529637">
    <property type="component" value="Unassembled WGS sequence"/>
</dbReference>
<proteinExistence type="predicted"/>
<evidence type="ECO:0008006" key="4">
    <source>
        <dbReference type="Google" id="ProtNLM"/>
    </source>
</evidence>
<evidence type="ECO:0000256" key="1">
    <source>
        <dbReference type="SAM" id="SignalP"/>
    </source>
</evidence>
<evidence type="ECO:0000313" key="3">
    <source>
        <dbReference type="Proteomes" id="UP000529637"/>
    </source>
</evidence>
<reference evidence="2 3" key="1">
    <citation type="submission" date="2020-06" db="EMBL/GenBank/DDBJ databases">
        <title>Schlegella sp. ID0723 isolated from air conditioner.</title>
        <authorList>
            <person name="Kim D.Y."/>
            <person name="Kim D.-U."/>
        </authorList>
    </citation>
    <scope>NUCLEOTIDE SEQUENCE [LARGE SCALE GENOMIC DNA]</scope>
    <source>
        <strain evidence="2 3">ID0723</strain>
    </source>
</reference>
<feature type="chain" id="PRO_5031366366" description="CopL family metal-binding regulatory protein" evidence="1">
    <location>
        <begin position="22"/>
        <end position="139"/>
    </location>
</feature>
<accession>A0A7Y6NSF9</accession>
<keyword evidence="3" id="KW-1185">Reference proteome</keyword>
<dbReference type="AlphaFoldDB" id="A0A7Y6NSF9"/>
<organism evidence="2 3">
    <name type="scientific">Piscinibacter koreensis</name>
    <dbReference type="NCBI Taxonomy" id="2742824"/>
    <lineage>
        <taxon>Bacteria</taxon>
        <taxon>Pseudomonadati</taxon>
        <taxon>Pseudomonadota</taxon>
        <taxon>Betaproteobacteria</taxon>
        <taxon>Burkholderiales</taxon>
        <taxon>Sphaerotilaceae</taxon>
        <taxon>Piscinibacter</taxon>
    </lineage>
</organism>
<keyword evidence="1" id="KW-0732">Signal</keyword>
<protein>
    <recommendedName>
        <fullName evidence="4">CopL family metal-binding regulatory protein</fullName>
    </recommendedName>
</protein>
<name>A0A7Y6NSF9_9BURK</name>
<dbReference type="RefSeq" id="WP_176071299.1">
    <property type="nucleotide sequence ID" value="NZ_JABWMJ010000013.1"/>
</dbReference>
<evidence type="ECO:0000313" key="2">
    <source>
        <dbReference type="EMBL" id="NUZ08469.1"/>
    </source>
</evidence>
<comment type="caution">
    <text evidence="2">The sequence shown here is derived from an EMBL/GenBank/DDBJ whole genome shotgun (WGS) entry which is preliminary data.</text>
</comment>
<feature type="signal peptide" evidence="1">
    <location>
        <begin position="1"/>
        <end position="21"/>
    </location>
</feature>
<dbReference type="EMBL" id="JABWMJ010000013">
    <property type="protein sequence ID" value="NUZ08469.1"/>
    <property type="molecule type" value="Genomic_DNA"/>
</dbReference>
<sequence length="139" mass="14752">MHTLFRNALFWLLMLALPLQGNMVAGGFAFASGSLPQPQSTVRTGHDMASHASVAHHEHEAHDQQQFSDDCEGMPGCTNGQHTAGKCMLSAHCAVVAVPSQPLPLVLAAVTPTLPVALQHARRLAFCTGAPERPPRSLA</sequence>
<gene>
    <name evidence="2" type="ORF">HQN59_22215</name>
</gene>